<accession>A0A166PMU2</accession>
<dbReference type="AlphaFoldDB" id="A0A166PMU2"/>
<dbReference type="SUPFAM" id="SSF48403">
    <property type="entry name" value="Ankyrin repeat"/>
    <property type="match status" value="1"/>
</dbReference>
<keyword evidence="5" id="KW-1185">Reference proteome</keyword>
<dbReference type="GO" id="GO:0005737">
    <property type="term" value="C:cytoplasm"/>
    <property type="evidence" value="ECO:0007669"/>
    <property type="project" value="TreeGrafter"/>
</dbReference>
<reference evidence="4 5" key="1">
    <citation type="submission" date="2015-06" db="EMBL/GenBank/DDBJ databases">
        <title>Survival trade-offs in plant roots during colonization by closely related pathogenic and mutualistic fungi.</title>
        <authorList>
            <person name="Hacquard S."/>
            <person name="Kracher B."/>
            <person name="Hiruma K."/>
            <person name="Weinman A."/>
            <person name="Muench P."/>
            <person name="Garrido Oter R."/>
            <person name="Ver Loren van Themaat E."/>
            <person name="Dallerey J.-F."/>
            <person name="Damm U."/>
            <person name="Henrissat B."/>
            <person name="Lespinet O."/>
            <person name="Thon M."/>
            <person name="Kemen E."/>
            <person name="McHardy A.C."/>
            <person name="Schulze-Lefert P."/>
            <person name="O'Connell R.J."/>
        </authorList>
    </citation>
    <scope>NUCLEOTIDE SEQUENCE [LARGE SCALE GENOMIC DNA]</scope>
    <source>
        <strain evidence="4 5">0861</strain>
    </source>
</reference>
<evidence type="ECO:0000256" key="3">
    <source>
        <dbReference type="PROSITE-ProRule" id="PRU00023"/>
    </source>
</evidence>
<proteinExistence type="predicted"/>
<dbReference type="InterPro" id="IPR002110">
    <property type="entry name" value="Ankyrin_rpt"/>
</dbReference>
<feature type="repeat" description="ANK" evidence="3">
    <location>
        <begin position="640"/>
        <end position="672"/>
    </location>
</feature>
<dbReference type="SMART" id="SM00248">
    <property type="entry name" value="ANK"/>
    <property type="match status" value="7"/>
</dbReference>
<feature type="repeat" description="ANK" evidence="3">
    <location>
        <begin position="496"/>
        <end position="528"/>
    </location>
</feature>
<dbReference type="EMBL" id="LFIV01000158">
    <property type="protein sequence ID" value="KZL66951.1"/>
    <property type="molecule type" value="Genomic_DNA"/>
</dbReference>
<evidence type="ECO:0000313" key="4">
    <source>
        <dbReference type="EMBL" id="KZL66951.1"/>
    </source>
</evidence>
<sequence>MQCLPEVQLPILWDRAFASLSSDDKNQLSLGHGVEQPQSSELLWAVEEKKLDCEKKQWTVYVHRSMEVMDLQATLGRIHGSLGDFKEVADQVQRPSSHAFLLWAGLKTLLHVSFIDSQVFGTTLDNIEAILGLVTRYTKLEVEVFDRSSDSIEKLSAGVVKLYSSVLRYLAQAIRYYSQKQLALVGNTSDSPDVDFYEPLLRFEKQEEKVRELLRDVTKEIYAIDVFKVATAIHAKVEAYNSWSRRQAWDLLSSVLGGEPLQKKDQYDAVPRFLEENGAQLLLALTAVSMSSREISETFGSNPGLFGVQIDAQIEEGEVEDLEPAEMYRSMRMRCMGIVRYILDEGHEIDEATDRSWEAATLTCLSELRRMVAAVVQRPTGLLDLLGLLDWLTGSNNQESLMLPIQKWTDSVLDAMVRHGASGNILFPDRTTALDRAMKSPAMVRSFLENGTDPNDPNGKWWPPLVIASATGDVEVVKALIEGGARVDGNPDPEHHLGNPLHAAISERHLEVAKLLLDHGADINHKTRSGMTALMPAVSEADLQSAEWLLDMGASMQGIRETQEESVFTAVDMDDGSGPDLRRLLVRRGCFRVSLQGDSQAPRPASEALEDDCLAMKAFDGDIQGVGSLLEGSTRFTTHQLGEALMVASALGHLEIVKALLSHGVEIDLTDINGRTALHSAVTGEHFVVADFLAEHGASISMEDITGSTPFDLAIAHGSKATEFIKKHLDSFVALTINRHASLTETSPGEAPSQTTVDVRKAISGSWFGFYRYLDWRLMEEGNWSIRIPKAPSQGPQPSTFLYEGRDEDEFCLHGFVDLAGTIWFIKLYGDEGWLFKGELDSRLQAMKGEWGRNRKLWFGSFDMVKMPF</sequence>
<keyword evidence="1" id="KW-0677">Repeat</keyword>
<evidence type="ECO:0000256" key="1">
    <source>
        <dbReference type="ARBA" id="ARBA00022737"/>
    </source>
</evidence>
<organism evidence="4 5">
    <name type="scientific">Colletotrichum tofieldiae</name>
    <dbReference type="NCBI Taxonomy" id="708197"/>
    <lineage>
        <taxon>Eukaryota</taxon>
        <taxon>Fungi</taxon>
        <taxon>Dikarya</taxon>
        <taxon>Ascomycota</taxon>
        <taxon>Pezizomycotina</taxon>
        <taxon>Sordariomycetes</taxon>
        <taxon>Hypocreomycetidae</taxon>
        <taxon>Glomerellales</taxon>
        <taxon>Glomerellaceae</taxon>
        <taxon>Colletotrichum</taxon>
        <taxon>Colletotrichum spaethianum species complex</taxon>
    </lineage>
</organism>
<protein>
    <submittedName>
        <fullName evidence="4">Ankyrin repeat protein</fullName>
    </submittedName>
</protein>
<comment type="caution">
    <text evidence="4">The sequence shown here is derived from an EMBL/GenBank/DDBJ whole genome shotgun (WGS) entry which is preliminary data.</text>
</comment>
<dbReference type="PANTHER" id="PTHR24198:SF165">
    <property type="entry name" value="ANKYRIN REPEAT-CONTAINING PROTEIN-RELATED"/>
    <property type="match status" value="1"/>
</dbReference>
<dbReference type="PROSITE" id="PS50297">
    <property type="entry name" value="ANK_REP_REGION"/>
    <property type="match status" value="3"/>
</dbReference>
<dbReference type="PROSITE" id="PS50088">
    <property type="entry name" value="ANK_REPEAT"/>
    <property type="match status" value="4"/>
</dbReference>
<dbReference type="Gene3D" id="1.25.40.20">
    <property type="entry name" value="Ankyrin repeat-containing domain"/>
    <property type="match status" value="2"/>
</dbReference>
<dbReference type="STRING" id="708197.A0A166PMU2"/>
<evidence type="ECO:0000313" key="5">
    <source>
        <dbReference type="Proteomes" id="UP000076552"/>
    </source>
</evidence>
<keyword evidence="2 3" id="KW-0040">ANK repeat</keyword>
<dbReference type="PANTHER" id="PTHR24198">
    <property type="entry name" value="ANKYRIN REPEAT AND PROTEIN KINASE DOMAIN-CONTAINING PROTEIN"/>
    <property type="match status" value="1"/>
</dbReference>
<evidence type="ECO:0000256" key="2">
    <source>
        <dbReference type="ARBA" id="ARBA00023043"/>
    </source>
</evidence>
<dbReference type="Proteomes" id="UP000076552">
    <property type="component" value="Unassembled WGS sequence"/>
</dbReference>
<dbReference type="Pfam" id="PF12796">
    <property type="entry name" value="Ank_2"/>
    <property type="match status" value="2"/>
</dbReference>
<feature type="repeat" description="ANK" evidence="3">
    <location>
        <begin position="464"/>
        <end position="492"/>
    </location>
</feature>
<feature type="repeat" description="ANK" evidence="3">
    <location>
        <begin position="673"/>
        <end position="705"/>
    </location>
</feature>
<dbReference type="InterPro" id="IPR036770">
    <property type="entry name" value="Ankyrin_rpt-contain_sf"/>
</dbReference>
<gene>
    <name evidence="4" type="ORF">CT0861_01867</name>
</gene>
<name>A0A166PMU2_9PEZI</name>